<feature type="transmembrane region" description="Helical" evidence="5">
    <location>
        <begin position="270"/>
        <end position="287"/>
    </location>
</feature>
<sequence length="339" mass="38857">MGMPKLSIDVVKSKAKEASRLWLLGFREACCLHRVVILCLRSRKLSIRTGQCFLLNGFIFLGSMFILRLMVIPILQRILPENCLQIYSQDSCSLDIVFELYSLLRAGLIQLFYVLWFYPLYIFSFILSNIWYNDIAKYGFAAMRESGSVAVESSSKKESVTLQSSVQTEKPPGLDGVMIGIGEQVYSLLLLSFFFIEVYAIGFMPLIGKALNFLLLSWMYAYYCFEYKWNFSEVNLENRLDFFQTSWAFFAGFGNPCVLAIFFFSPLESYAVIAMLYPLFVLTATSSRTEEVLYSERQKLRSAGLGKIPIFYMADALAMWILSFFSLDSRGRVHDAKTE</sequence>
<keyword evidence="4 5" id="KW-0472">Membrane</keyword>
<gene>
    <name evidence="6" type="ORF">SAY87_014169</name>
</gene>
<feature type="transmembrane region" description="Helical" evidence="5">
    <location>
        <begin position="111"/>
        <end position="132"/>
    </location>
</feature>
<evidence type="ECO:0000256" key="2">
    <source>
        <dbReference type="ARBA" id="ARBA00022692"/>
    </source>
</evidence>
<evidence type="ECO:0000313" key="7">
    <source>
        <dbReference type="Proteomes" id="UP001345219"/>
    </source>
</evidence>
<comment type="caution">
    <text evidence="6">The sequence shown here is derived from an EMBL/GenBank/DDBJ whole genome shotgun (WGS) entry which is preliminary data.</text>
</comment>
<dbReference type="AlphaFoldDB" id="A0AAN7GMI2"/>
<feature type="transmembrane region" description="Helical" evidence="5">
    <location>
        <begin position="52"/>
        <end position="75"/>
    </location>
</feature>
<evidence type="ECO:0000256" key="5">
    <source>
        <dbReference type="SAM" id="Phobius"/>
    </source>
</evidence>
<keyword evidence="3 5" id="KW-1133">Transmembrane helix</keyword>
<dbReference type="EMBL" id="JAXIOK010000019">
    <property type="protein sequence ID" value="KAK4747583.1"/>
    <property type="molecule type" value="Genomic_DNA"/>
</dbReference>
<feature type="transmembrane region" description="Helical" evidence="5">
    <location>
        <begin position="185"/>
        <end position="204"/>
    </location>
</feature>
<dbReference type="Proteomes" id="UP001345219">
    <property type="component" value="Chromosome 12"/>
</dbReference>
<dbReference type="GO" id="GO:0016020">
    <property type="term" value="C:membrane"/>
    <property type="evidence" value="ECO:0007669"/>
    <property type="project" value="UniProtKB-SubCell"/>
</dbReference>
<dbReference type="Pfam" id="PF07264">
    <property type="entry name" value="EI24"/>
    <property type="match status" value="1"/>
</dbReference>
<evidence type="ECO:0000256" key="1">
    <source>
        <dbReference type="ARBA" id="ARBA00004141"/>
    </source>
</evidence>
<evidence type="ECO:0000313" key="6">
    <source>
        <dbReference type="EMBL" id="KAK4747583.1"/>
    </source>
</evidence>
<name>A0AAN7GMI2_9MYRT</name>
<comment type="subcellular location">
    <subcellularLocation>
        <location evidence="1">Membrane</location>
        <topology evidence="1">Multi-pass membrane protein</topology>
    </subcellularLocation>
</comment>
<dbReference type="PANTHER" id="PTHR21389">
    <property type="entry name" value="P53 INDUCED PROTEIN"/>
    <property type="match status" value="1"/>
</dbReference>
<feature type="transmembrane region" description="Helical" evidence="5">
    <location>
        <begin position="308"/>
        <end position="327"/>
    </location>
</feature>
<keyword evidence="2 5" id="KW-0812">Transmembrane</keyword>
<organism evidence="6 7">
    <name type="scientific">Trapa incisa</name>
    <dbReference type="NCBI Taxonomy" id="236973"/>
    <lineage>
        <taxon>Eukaryota</taxon>
        <taxon>Viridiplantae</taxon>
        <taxon>Streptophyta</taxon>
        <taxon>Embryophyta</taxon>
        <taxon>Tracheophyta</taxon>
        <taxon>Spermatophyta</taxon>
        <taxon>Magnoliopsida</taxon>
        <taxon>eudicotyledons</taxon>
        <taxon>Gunneridae</taxon>
        <taxon>Pentapetalae</taxon>
        <taxon>rosids</taxon>
        <taxon>malvids</taxon>
        <taxon>Myrtales</taxon>
        <taxon>Lythraceae</taxon>
        <taxon>Trapa</taxon>
    </lineage>
</organism>
<reference evidence="6 7" key="1">
    <citation type="journal article" date="2023" name="Hortic Res">
        <title>Pangenome of water caltrop reveals structural variations and asymmetric subgenome divergence after allopolyploidization.</title>
        <authorList>
            <person name="Zhang X."/>
            <person name="Chen Y."/>
            <person name="Wang L."/>
            <person name="Yuan Y."/>
            <person name="Fang M."/>
            <person name="Shi L."/>
            <person name="Lu R."/>
            <person name="Comes H.P."/>
            <person name="Ma Y."/>
            <person name="Chen Y."/>
            <person name="Huang G."/>
            <person name="Zhou Y."/>
            <person name="Zheng Z."/>
            <person name="Qiu Y."/>
        </authorList>
    </citation>
    <scope>NUCLEOTIDE SEQUENCE [LARGE SCALE GENOMIC DNA]</scope>
    <source>
        <tissue evidence="6">Roots</tissue>
    </source>
</reference>
<evidence type="ECO:0000256" key="3">
    <source>
        <dbReference type="ARBA" id="ARBA00022989"/>
    </source>
</evidence>
<keyword evidence="7" id="KW-1185">Reference proteome</keyword>
<protein>
    <recommendedName>
        <fullName evidence="8">Protein EI24 homolog</fullName>
    </recommendedName>
</protein>
<proteinExistence type="predicted"/>
<evidence type="ECO:0000256" key="4">
    <source>
        <dbReference type="ARBA" id="ARBA00023136"/>
    </source>
</evidence>
<dbReference type="PANTHER" id="PTHR21389:SF0">
    <property type="entry name" value="ETOPOSIDE-INDUCED PROTEIN 2.4 HOMOLOG"/>
    <property type="match status" value="1"/>
</dbReference>
<evidence type="ECO:0008006" key="8">
    <source>
        <dbReference type="Google" id="ProtNLM"/>
    </source>
</evidence>
<accession>A0AAN7GMI2</accession>
<dbReference type="GO" id="GO:0005783">
    <property type="term" value="C:endoplasmic reticulum"/>
    <property type="evidence" value="ECO:0007669"/>
    <property type="project" value="TreeGrafter"/>
</dbReference>
<dbReference type="GO" id="GO:0016236">
    <property type="term" value="P:macroautophagy"/>
    <property type="evidence" value="ECO:0007669"/>
    <property type="project" value="TreeGrafter"/>
</dbReference>
<dbReference type="InterPro" id="IPR059112">
    <property type="entry name" value="CysZ/EI24"/>
</dbReference>